<dbReference type="InterPro" id="IPR024072">
    <property type="entry name" value="DHFR-like_dom_sf"/>
</dbReference>
<comment type="catalytic activity">
    <reaction evidence="11">
        <text>2,5-diamino-6-(1-D-ribitylamino)pyrimidin-4(3H)-one 5'-phosphate + NAD(+) = 2,5-diamino-6-(1-D-ribosylamino)pyrimidin-4(3H)-one 5'-phosphate + NADH + H(+)</text>
        <dbReference type="Rhea" id="RHEA:27274"/>
        <dbReference type="ChEBI" id="CHEBI:15378"/>
        <dbReference type="ChEBI" id="CHEBI:57540"/>
        <dbReference type="ChEBI" id="CHEBI:57945"/>
        <dbReference type="ChEBI" id="CHEBI:58890"/>
        <dbReference type="ChEBI" id="CHEBI:59545"/>
        <dbReference type="EC" id="1.1.1.302"/>
    </reaction>
</comment>
<dbReference type="Gene3D" id="3.40.430.10">
    <property type="entry name" value="Dihydrofolate Reductase, subunit A"/>
    <property type="match status" value="1"/>
</dbReference>
<name>A0A4Z1NT09_9PEZI</name>
<dbReference type="Proteomes" id="UP000298493">
    <property type="component" value="Unassembled WGS sequence"/>
</dbReference>
<dbReference type="Pfam" id="PF01872">
    <property type="entry name" value="RibD_C"/>
    <property type="match status" value="1"/>
</dbReference>
<dbReference type="SUPFAM" id="SSF53597">
    <property type="entry name" value="Dihydrofolate reductase-like"/>
    <property type="match status" value="1"/>
</dbReference>
<evidence type="ECO:0000313" key="14">
    <source>
        <dbReference type="EMBL" id="TID17567.1"/>
    </source>
</evidence>
<evidence type="ECO:0000256" key="8">
    <source>
        <dbReference type="ARBA" id="ARBA00023002"/>
    </source>
</evidence>
<evidence type="ECO:0000256" key="3">
    <source>
        <dbReference type="ARBA" id="ARBA00009723"/>
    </source>
</evidence>
<dbReference type="GO" id="GO:0008703">
    <property type="term" value="F:5-amino-6-(5-phosphoribosylamino)uracil reductase activity"/>
    <property type="evidence" value="ECO:0007669"/>
    <property type="project" value="InterPro"/>
</dbReference>
<protein>
    <recommendedName>
        <fullName evidence="5">2,5-diamino-6-ribosylamino-4(3H)-pyrimidinone 5'-phosphate reductase</fullName>
        <ecNumber evidence="4">1.1.1.302</ecNumber>
    </recommendedName>
    <alternativeName>
        <fullName evidence="10">2,5-diamino-6-(5-phospho-D-ribosylamino)pyrimidin-4(3H)-one reductase</fullName>
    </alternativeName>
    <alternativeName>
        <fullName evidence="9">2,5-diamino-6-ribitylamino-4(3H)-pyrimidinone 5'-phosphate synthase</fullName>
    </alternativeName>
</protein>
<evidence type="ECO:0000256" key="9">
    <source>
        <dbReference type="ARBA" id="ARBA00030073"/>
    </source>
</evidence>
<accession>A0A4Z1NT09</accession>
<evidence type="ECO:0000256" key="4">
    <source>
        <dbReference type="ARBA" id="ARBA00012851"/>
    </source>
</evidence>
<evidence type="ECO:0000256" key="2">
    <source>
        <dbReference type="ARBA" id="ARBA00005104"/>
    </source>
</evidence>
<comment type="catalytic activity">
    <reaction evidence="12">
        <text>2,5-diamino-6-(1-D-ribitylamino)pyrimidin-4(3H)-one 5'-phosphate + NADP(+) = 2,5-diamino-6-(1-D-ribosylamino)pyrimidin-4(3H)-one 5'-phosphate + NADPH + H(+)</text>
        <dbReference type="Rhea" id="RHEA:27278"/>
        <dbReference type="ChEBI" id="CHEBI:15378"/>
        <dbReference type="ChEBI" id="CHEBI:57783"/>
        <dbReference type="ChEBI" id="CHEBI:58349"/>
        <dbReference type="ChEBI" id="CHEBI:58890"/>
        <dbReference type="ChEBI" id="CHEBI:59545"/>
        <dbReference type="EC" id="1.1.1.302"/>
    </reaction>
</comment>
<comment type="caution">
    <text evidence="14">The sequence shown here is derived from an EMBL/GenBank/DDBJ whole genome shotgun (WGS) entry which is preliminary data.</text>
</comment>
<gene>
    <name evidence="14" type="ORF">E6O75_ATG08313</name>
</gene>
<comment type="similarity">
    <text evidence="3">Belongs to the HTP reductase family.</text>
</comment>
<evidence type="ECO:0000256" key="1">
    <source>
        <dbReference type="ARBA" id="ARBA00003555"/>
    </source>
</evidence>
<evidence type="ECO:0000256" key="6">
    <source>
        <dbReference type="ARBA" id="ARBA00022619"/>
    </source>
</evidence>
<dbReference type="InterPro" id="IPR050765">
    <property type="entry name" value="Riboflavin_Biosynth_HTPR"/>
</dbReference>
<sequence length="273" mass="29303">MANPPPKPALQFPPESRIHIEPYLPPYSSTPEAKAEPFLTLTFATSLDSSLSLAAGTQTILSGPETKAMTHYLRSRHDAILVGVGTAVADNPALNCRIEGIGLEAQPRPVILDPQGRFEIVNEKGVYAECVRLAREGVGKGPLILTSNLDRGDGEWNGVLKACGGRYIVMPLSVEEDGFSWTDVLAVLSREGIKSLMVEGGAHVINTLLQEKYLHFVDSVIVTIAPVWLGQGGVAVSPPRAIDAGGKPKAAARLKEVKWQQYGEDAVLCGRMN</sequence>
<evidence type="ECO:0000256" key="10">
    <source>
        <dbReference type="ARBA" id="ARBA00031630"/>
    </source>
</evidence>
<keyword evidence="6" id="KW-0686">Riboflavin biosynthesis</keyword>
<evidence type="ECO:0000313" key="15">
    <source>
        <dbReference type="Proteomes" id="UP000298493"/>
    </source>
</evidence>
<proteinExistence type="inferred from homology"/>
<keyword evidence="8" id="KW-0560">Oxidoreductase</keyword>
<dbReference type="EC" id="1.1.1.302" evidence="4"/>
<dbReference type="AlphaFoldDB" id="A0A4Z1NT09"/>
<organism evidence="14 15">
    <name type="scientific">Venturia nashicola</name>
    <dbReference type="NCBI Taxonomy" id="86259"/>
    <lineage>
        <taxon>Eukaryota</taxon>
        <taxon>Fungi</taxon>
        <taxon>Dikarya</taxon>
        <taxon>Ascomycota</taxon>
        <taxon>Pezizomycotina</taxon>
        <taxon>Dothideomycetes</taxon>
        <taxon>Pleosporomycetidae</taxon>
        <taxon>Venturiales</taxon>
        <taxon>Venturiaceae</taxon>
        <taxon>Venturia</taxon>
    </lineage>
</organism>
<dbReference type="GO" id="GO:0000502">
    <property type="term" value="C:proteasome complex"/>
    <property type="evidence" value="ECO:0007669"/>
    <property type="project" value="UniProtKB-KW"/>
</dbReference>
<evidence type="ECO:0000259" key="13">
    <source>
        <dbReference type="Pfam" id="PF01872"/>
    </source>
</evidence>
<dbReference type="PANTHER" id="PTHR38011:SF7">
    <property type="entry name" value="2,5-DIAMINO-6-RIBOSYLAMINO-4(3H)-PYRIMIDINONE 5'-PHOSPHATE REDUCTASE"/>
    <property type="match status" value="1"/>
</dbReference>
<dbReference type="STRING" id="86259.A0A4Z1NT09"/>
<reference evidence="14 15" key="1">
    <citation type="submission" date="2019-04" db="EMBL/GenBank/DDBJ databases">
        <title>High contiguity whole genome sequence and gene annotation resource for two Venturia nashicola isolates.</title>
        <authorList>
            <person name="Prokchorchik M."/>
            <person name="Won K."/>
            <person name="Lee Y."/>
            <person name="Choi E.D."/>
            <person name="Segonzac C."/>
            <person name="Sohn K.H."/>
        </authorList>
    </citation>
    <scope>NUCLEOTIDE SEQUENCE [LARGE SCALE GENOMIC DNA]</scope>
    <source>
        <strain evidence="14 15">PRI2</strain>
    </source>
</reference>
<feature type="domain" description="Bacterial bifunctional deaminase-reductase C-terminal" evidence="13">
    <location>
        <begin position="37"/>
        <end position="268"/>
    </location>
</feature>
<evidence type="ECO:0000256" key="7">
    <source>
        <dbReference type="ARBA" id="ARBA00022857"/>
    </source>
</evidence>
<keyword evidence="7" id="KW-0521">NADP</keyword>
<dbReference type="PANTHER" id="PTHR38011">
    <property type="entry name" value="DIHYDROFOLATE REDUCTASE FAMILY PROTEIN (AFU_ORTHOLOGUE AFUA_8G06820)"/>
    <property type="match status" value="1"/>
</dbReference>
<evidence type="ECO:0000256" key="5">
    <source>
        <dbReference type="ARBA" id="ARBA00015035"/>
    </source>
</evidence>
<comment type="pathway">
    <text evidence="2">Cofactor biosynthesis; riboflavin biosynthesis.</text>
</comment>
<keyword evidence="15" id="KW-1185">Reference proteome</keyword>
<comment type="function">
    <text evidence="1">Catalyzes an early step in riboflavin biosynthesis, the NADPH-dependent reduction of the ribose side chain of 2,5-diamino-6-ribosylamino-4(3H)-pyrimidinone 5'-phosphate, yielding 2,5-diamino-6-ribitylamino-4(3H)-pyrimidinone 5'-phosphate.</text>
</comment>
<dbReference type="InterPro" id="IPR002734">
    <property type="entry name" value="RibDG_C"/>
</dbReference>
<dbReference type="EMBL" id="SNSC02000016">
    <property type="protein sequence ID" value="TID17567.1"/>
    <property type="molecule type" value="Genomic_DNA"/>
</dbReference>
<dbReference type="GO" id="GO:0009231">
    <property type="term" value="P:riboflavin biosynthetic process"/>
    <property type="evidence" value="ECO:0007669"/>
    <property type="project" value="UniProtKB-KW"/>
</dbReference>
<keyword evidence="14" id="KW-0647">Proteasome</keyword>
<evidence type="ECO:0000256" key="11">
    <source>
        <dbReference type="ARBA" id="ARBA00047550"/>
    </source>
</evidence>
<evidence type="ECO:0000256" key="12">
    <source>
        <dbReference type="ARBA" id="ARBA00049020"/>
    </source>
</evidence>